<dbReference type="PROSITE" id="PS50994">
    <property type="entry name" value="INTEGRASE"/>
    <property type="match status" value="1"/>
</dbReference>
<organism evidence="3 4">
    <name type="scientific">Microbacterium aurum</name>
    <dbReference type="NCBI Taxonomy" id="36805"/>
    <lineage>
        <taxon>Bacteria</taxon>
        <taxon>Bacillati</taxon>
        <taxon>Actinomycetota</taxon>
        <taxon>Actinomycetes</taxon>
        <taxon>Micrococcales</taxon>
        <taxon>Microbacteriaceae</taxon>
        <taxon>Microbacterium</taxon>
    </lineage>
</organism>
<dbReference type="Pfam" id="PF13333">
    <property type="entry name" value="rve_2"/>
    <property type="match status" value="1"/>
</dbReference>
<dbReference type="Pfam" id="PF00665">
    <property type="entry name" value="rve"/>
    <property type="match status" value="1"/>
</dbReference>
<dbReference type="GO" id="GO:0003676">
    <property type="term" value="F:nucleic acid binding"/>
    <property type="evidence" value="ECO:0007669"/>
    <property type="project" value="InterPro"/>
</dbReference>
<dbReference type="InterPro" id="IPR050900">
    <property type="entry name" value="Transposase_IS3/IS150/IS904"/>
</dbReference>
<sequence length="279" mass="31285">MAPSSYYAAKTRVPSARAVRDGELIPQLVELWEANYRVYGVRKLWKAARRAGIMIGRDQTARLMKLAGIEGARRLKKVKTTRPDPASARHPDLVQREFTATAPNRLWVTDLTFVPTWAGVAYVCFIIDAFSRMIVGWRVASHMRTEMILDAIEMARWSRGHHHAGLRCHSDAGSQFTSIRYGERLAEIGATPSIGTVGDSYDNALAETVNGYYKAELVRGPARPGPWKTVEDLELATLGWVHWHNTQRLHGYLGDVPPAEFENAFYAVQADREPLVGIK</sequence>
<accession>A0A1P8UCA7</accession>
<dbReference type="Gene3D" id="3.30.420.10">
    <property type="entry name" value="Ribonuclease H-like superfamily/Ribonuclease H"/>
    <property type="match status" value="1"/>
</dbReference>
<dbReference type="InterPro" id="IPR036397">
    <property type="entry name" value="RNaseH_sf"/>
</dbReference>
<evidence type="ECO:0000256" key="1">
    <source>
        <dbReference type="ARBA" id="ARBA00002286"/>
    </source>
</evidence>
<dbReference type="InterPro" id="IPR025948">
    <property type="entry name" value="HTH-like_dom"/>
</dbReference>
<evidence type="ECO:0000259" key="2">
    <source>
        <dbReference type="PROSITE" id="PS50994"/>
    </source>
</evidence>
<feature type="domain" description="Integrase catalytic" evidence="2">
    <location>
        <begin position="99"/>
        <end position="265"/>
    </location>
</feature>
<keyword evidence="4" id="KW-1185">Reference proteome</keyword>
<dbReference type="NCBIfam" id="NF033516">
    <property type="entry name" value="transpos_IS3"/>
    <property type="match status" value="1"/>
</dbReference>
<name>A0A1P8UCA7_9MICO</name>
<dbReference type="STRING" id="36805.BOH66_05175"/>
<gene>
    <name evidence="3" type="ORF">BOH66_05175</name>
</gene>
<protein>
    <submittedName>
        <fullName evidence="3">Transposase</fullName>
    </submittedName>
</protein>
<evidence type="ECO:0000313" key="3">
    <source>
        <dbReference type="EMBL" id="APZ35753.1"/>
    </source>
</evidence>
<dbReference type="Proteomes" id="UP000187185">
    <property type="component" value="Chromosome"/>
</dbReference>
<dbReference type="InterPro" id="IPR012337">
    <property type="entry name" value="RNaseH-like_sf"/>
</dbReference>
<evidence type="ECO:0000313" key="4">
    <source>
        <dbReference type="Proteomes" id="UP000187185"/>
    </source>
</evidence>
<comment type="function">
    <text evidence="1">Involved in the transposition of the insertion sequence.</text>
</comment>
<dbReference type="SUPFAM" id="SSF53098">
    <property type="entry name" value="Ribonuclease H-like"/>
    <property type="match status" value="1"/>
</dbReference>
<dbReference type="InterPro" id="IPR001584">
    <property type="entry name" value="Integrase_cat-core"/>
</dbReference>
<dbReference type="InterPro" id="IPR048020">
    <property type="entry name" value="Transpos_IS3"/>
</dbReference>
<proteinExistence type="predicted"/>
<reference evidence="3 4" key="1">
    <citation type="submission" date="2016-12" db="EMBL/GenBank/DDBJ databases">
        <title>Complete genome sequence of Microbacterium aurum KACC 15219.</title>
        <authorList>
            <person name="Jung Y."/>
            <person name="Shin J.-H."/>
            <person name="Lee Y.-J."/>
            <person name="Yi H."/>
            <person name="Bahn Y.-S."/>
            <person name="Kim J.F."/>
            <person name="Lee D.-W."/>
        </authorList>
    </citation>
    <scope>NUCLEOTIDE SEQUENCE [LARGE SCALE GENOMIC DNA]</scope>
    <source>
        <strain evidence="3 4">KACC 15219</strain>
    </source>
</reference>
<dbReference type="EMBL" id="CP018762">
    <property type="protein sequence ID" value="APZ35753.1"/>
    <property type="molecule type" value="Genomic_DNA"/>
</dbReference>
<dbReference type="PANTHER" id="PTHR46889">
    <property type="entry name" value="TRANSPOSASE INSF FOR INSERTION SEQUENCE IS3B-RELATED"/>
    <property type="match status" value="1"/>
</dbReference>
<dbReference type="GO" id="GO:0015074">
    <property type="term" value="P:DNA integration"/>
    <property type="evidence" value="ECO:0007669"/>
    <property type="project" value="InterPro"/>
</dbReference>
<dbReference type="PANTHER" id="PTHR46889:SF5">
    <property type="entry name" value="INTEGRASE PROTEIN"/>
    <property type="match status" value="1"/>
</dbReference>
<dbReference type="Pfam" id="PF13276">
    <property type="entry name" value="HTH_21"/>
    <property type="match status" value="1"/>
</dbReference>
<dbReference type="KEGG" id="maur:BOH66_05175"/>
<dbReference type="AlphaFoldDB" id="A0A1P8UCA7"/>